<evidence type="ECO:0000313" key="4">
    <source>
        <dbReference type="Proteomes" id="UP001620626"/>
    </source>
</evidence>
<dbReference type="Proteomes" id="UP001620626">
    <property type="component" value="Unassembled WGS sequence"/>
</dbReference>
<feature type="transmembrane region" description="Helical" evidence="1">
    <location>
        <begin position="92"/>
        <end position="113"/>
    </location>
</feature>
<name>A0ABD2KHL4_9BILA</name>
<dbReference type="EMBL" id="JBICBT010000756">
    <property type="protein sequence ID" value="KAL3102420.1"/>
    <property type="molecule type" value="Genomic_DNA"/>
</dbReference>
<keyword evidence="4" id="KW-1185">Reference proteome</keyword>
<organism evidence="3 4">
    <name type="scientific">Heterodera trifolii</name>
    <dbReference type="NCBI Taxonomy" id="157864"/>
    <lineage>
        <taxon>Eukaryota</taxon>
        <taxon>Metazoa</taxon>
        <taxon>Ecdysozoa</taxon>
        <taxon>Nematoda</taxon>
        <taxon>Chromadorea</taxon>
        <taxon>Rhabditida</taxon>
        <taxon>Tylenchina</taxon>
        <taxon>Tylenchomorpha</taxon>
        <taxon>Tylenchoidea</taxon>
        <taxon>Heteroderidae</taxon>
        <taxon>Heteroderinae</taxon>
        <taxon>Heterodera</taxon>
    </lineage>
</organism>
<accession>A0ABD2KHL4</accession>
<evidence type="ECO:0000256" key="2">
    <source>
        <dbReference type="SAM" id="SignalP"/>
    </source>
</evidence>
<keyword evidence="2" id="KW-0732">Signal</keyword>
<sequence length="114" mass="12744">MTLFAALPTVAAILIPFAFLPHFCGASTNEQYFVWGCTATDNKAQNKEQLIREYIKPNSRAEDWNCHFEVGNRDQPMPFPLPEGASAVGPKVFALMAFVLPLIFAVYFCVLPIF</sequence>
<reference evidence="3 4" key="1">
    <citation type="submission" date="2024-10" db="EMBL/GenBank/DDBJ databases">
        <authorList>
            <person name="Kim D."/>
        </authorList>
    </citation>
    <scope>NUCLEOTIDE SEQUENCE [LARGE SCALE GENOMIC DNA]</scope>
    <source>
        <strain evidence="3">BH-2024</strain>
    </source>
</reference>
<feature type="chain" id="PRO_5044745066" evidence="2">
    <location>
        <begin position="27"/>
        <end position="114"/>
    </location>
</feature>
<evidence type="ECO:0000256" key="1">
    <source>
        <dbReference type="SAM" id="Phobius"/>
    </source>
</evidence>
<keyword evidence="1" id="KW-1133">Transmembrane helix</keyword>
<dbReference type="AlphaFoldDB" id="A0ABD2KHL4"/>
<proteinExistence type="predicted"/>
<protein>
    <submittedName>
        <fullName evidence="3">Uncharacterized protein</fullName>
    </submittedName>
</protein>
<feature type="signal peptide" evidence="2">
    <location>
        <begin position="1"/>
        <end position="26"/>
    </location>
</feature>
<evidence type="ECO:0000313" key="3">
    <source>
        <dbReference type="EMBL" id="KAL3102420.1"/>
    </source>
</evidence>
<gene>
    <name evidence="3" type="ORF">niasHT_025602</name>
</gene>
<keyword evidence="1" id="KW-0472">Membrane</keyword>
<comment type="caution">
    <text evidence="3">The sequence shown here is derived from an EMBL/GenBank/DDBJ whole genome shotgun (WGS) entry which is preliminary data.</text>
</comment>
<keyword evidence="1" id="KW-0812">Transmembrane</keyword>